<reference evidence="2" key="1">
    <citation type="submission" date="2020-06" db="EMBL/GenBank/DDBJ databases">
        <authorList>
            <consortium name="Plant Systems Biology data submission"/>
        </authorList>
    </citation>
    <scope>NUCLEOTIDE SEQUENCE</scope>
    <source>
        <strain evidence="2">D6</strain>
    </source>
</reference>
<evidence type="ECO:0000256" key="1">
    <source>
        <dbReference type="SAM" id="SignalP"/>
    </source>
</evidence>
<evidence type="ECO:0000313" key="2">
    <source>
        <dbReference type="EMBL" id="CAB9515082.1"/>
    </source>
</evidence>
<feature type="chain" id="PRO_5040124540" evidence="1">
    <location>
        <begin position="21"/>
        <end position="233"/>
    </location>
</feature>
<keyword evidence="1" id="KW-0732">Signal</keyword>
<organism evidence="2 3">
    <name type="scientific">Seminavis robusta</name>
    <dbReference type="NCBI Taxonomy" id="568900"/>
    <lineage>
        <taxon>Eukaryota</taxon>
        <taxon>Sar</taxon>
        <taxon>Stramenopiles</taxon>
        <taxon>Ochrophyta</taxon>
        <taxon>Bacillariophyta</taxon>
        <taxon>Bacillariophyceae</taxon>
        <taxon>Bacillariophycidae</taxon>
        <taxon>Naviculales</taxon>
        <taxon>Naviculaceae</taxon>
        <taxon>Seminavis</taxon>
    </lineage>
</organism>
<comment type="caution">
    <text evidence="2">The sequence shown here is derived from an EMBL/GenBank/DDBJ whole genome shotgun (WGS) entry which is preliminary data.</text>
</comment>
<dbReference type="Proteomes" id="UP001153069">
    <property type="component" value="Unassembled WGS sequence"/>
</dbReference>
<dbReference type="EMBL" id="CAICTM010000692">
    <property type="protein sequence ID" value="CAB9515082.1"/>
    <property type="molecule type" value="Genomic_DNA"/>
</dbReference>
<protein>
    <submittedName>
        <fullName evidence="2">Uncharacterized protein</fullName>
    </submittedName>
</protein>
<keyword evidence="3" id="KW-1185">Reference proteome</keyword>
<gene>
    <name evidence="2" type="ORF">SEMRO_693_G188260.1</name>
</gene>
<evidence type="ECO:0000313" key="3">
    <source>
        <dbReference type="Proteomes" id="UP001153069"/>
    </source>
</evidence>
<feature type="signal peptide" evidence="1">
    <location>
        <begin position="1"/>
        <end position="20"/>
    </location>
</feature>
<sequence length="233" mass="25212">MKLFFLSLFVAFLTSGNVATANEQLRGTAARELLSAVTAIEPIVDVIPIPSPVLPPLDAAVAAPVVVDVITAPPTSAPTGSPSEAPTVTPPCDGPADGEPFLMKTDGRWVRMKGSGSDYQVKTFNDGPSQGGKGYVFQMDPRYNPSRPQMVLNVPDRNKYAEIWTSNLVKGEGDPNQLVKFLPYDASVCNQYFKMKINGSWIRTNDNNKLRITGEEENAASFEIIPCSETSLC</sequence>
<dbReference type="AlphaFoldDB" id="A0A9N8HJH8"/>
<accession>A0A9N8HJH8</accession>
<proteinExistence type="predicted"/>
<name>A0A9N8HJH8_9STRA</name>